<name>A0A914DZG1_9BILA</name>
<evidence type="ECO:0000313" key="1">
    <source>
        <dbReference type="Proteomes" id="UP000887540"/>
    </source>
</evidence>
<reference evidence="2" key="1">
    <citation type="submission" date="2022-11" db="UniProtKB">
        <authorList>
            <consortium name="WormBaseParasite"/>
        </authorList>
    </citation>
    <scope>IDENTIFICATION</scope>
</reference>
<sequence>MILQQLTCDLGTTTTTTTTTTYASTTLTQQSISTSPMLTPTSALTSITTTNSLTESTTSPSRTTITPVQVPQCYSYIPLGIDVSNDIDNNVYVNEIQFIISGVSQLYNPSIYSMYYAYGFGDGQVDPTVYFINAPVSGLIYMVTQVLKHTTYSPNFLDLLSLMSNPNALTGYSNTTTINTILMMGSTPNSTILSSTASMITTLINFGYGNNTVIGIALNSNVTSNDIKPWTDVGMKFLTWNEDFTNLTLTLRGMMNCQEQITSSSLSTQPISLSTQPISSTSLSTTTITPVQVPQCYSYIPLGIDVSNDIDNNVYVNEIQFIINGVSQLYNPTIYSMYYAYGFGDGQVDPTVYFINAPVSGLIYMVTQVLQHTTYSPSFLDLLSLMSNPNALTGYSNTTTINTILMLGSTPNSTILSSTASMITTLINFGYGNNTVIGIALNSNVTSNDIKPWTDVGMKFLAWNQDITNLTLTLRGMMNCQEQITTSSLSTQPISSTSLSTTTITPVQVPQCYSYIPLGIDVSNDIDNDVYRNEIQFIISGVSQIYNPSIYSMYYAYGFGDGQEDPTVSFINAPVSGLIYMVTKVLQHTTYSPSFLDLLSLMANPNALTGYSNTTTINTILMLGSTPNSTILSSTASMITTLINFGYGNNTVIAIALNSNVTSNNIKPWTDVGMKFLAWNEDITNLTLTLRGMMNCQEQITSSLSTQPISSTNSITPSITTSPILSFTCNAYISIAIDNSNDTQTSDYESQRNYLQDFQNGLVSLLSQNLNYTIYTYGEQFLEEQTLQYSQLQSFFINFNITASKTNFTPTFERLVQHMTADANNINTYSAQYPLNSIIFFGSKPSDSIQNQMVDSIKQISSGNRTTIGILLNNQINETDLKHLTDNGLQVVPWNADPNNLTSAIISKLKC</sequence>
<dbReference type="WBParaSite" id="ACRNAN_scaffold4777.g7947.t1">
    <property type="protein sequence ID" value="ACRNAN_scaffold4777.g7947.t1"/>
    <property type="gene ID" value="ACRNAN_scaffold4777.g7947"/>
</dbReference>
<protein>
    <submittedName>
        <fullName evidence="2">VWFA domain-containing protein</fullName>
    </submittedName>
</protein>
<dbReference type="Proteomes" id="UP000887540">
    <property type="component" value="Unplaced"/>
</dbReference>
<accession>A0A914DZG1</accession>
<dbReference type="AlphaFoldDB" id="A0A914DZG1"/>
<evidence type="ECO:0000313" key="2">
    <source>
        <dbReference type="WBParaSite" id="ACRNAN_scaffold4777.g7947.t1"/>
    </source>
</evidence>
<organism evidence="1 2">
    <name type="scientific">Acrobeloides nanus</name>
    <dbReference type="NCBI Taxonomy" id="290746"/>
    <lineage>
        <taxon>Eukaryota</taxon>
        <taxon>Metazoa</taxon>
        <taxon>Ecdysozoa</taxon>
        <taxon>Nematoda</taxon>
        <taxon>Chromadorea</taxon>
        <taxon>Rhabditida</taxon>
        <taxon>Tylenchina</taxon>
        <taxon>Cephalobomorpha</taxon>
        <taxon>Cephaloboidea</taxon>
        <taxon>Cephalobidae</taxon>
        <taxon>Acrobeloides</taxon>
    </lineage>
</organism>
<proteinExistence type="predicted"/>
<keyword evidence="1" id="KW-1185">Reference proteome</keyword>
<dbReference type="SUPFAM" id="SSF53300">
    <property type="entry name" value="vWA-like"/>
    <property type="match status" value="1"/>
</dbReference>
<dbReference type="InterPro" id="IPR036465">
    <property type="entry name" value="vWFA_dom_sf"/>
</dbReference>